<dbReference type="GO" id="GO:0004497">
    <property type="term" value="F:monooxygenase activity"/>
    <property type="evidence" value="ECO:0007669"/>
    <property type="project" value="UniProtKB-KW"/>
</dbReference>
<dbReference type="GO" id="GO:0020037">
    <property type="term" value="F:heme binding"/>
    <property type="evidence" value="ECO:0007669"/>
    <property type="project" value="InterPro"/>
</dbReference>
<organism evidence="4 5">
    <name type="scientific">Pristionchus entomophagus</name>
    <dbReference type="NCBI Taxonomy" id="358040"/>
    <lineage>
        <taxon>Eukaryota</taxon>
        <taxon>Metazoa</taxon>
        <taxon>Ecdysozoa</taxon>
        <taxon>Nematoda</taxon>
        <taxon>Chromadorea</taxon>
        <taxon>Rhabditida</taxon>
        <taxon>Rhabditina</taxon>
        <taxon>Diplogasteromorpha</taxon>
        <taxon>Diplogasteroidea</taxon>
        <taxon>Neodiplogasteridae</taxon>
        <taxon>Pristionchus</taxon>
    </lineage>
</organism>
<dbReference type="InterPro" id="IPR036396">
    <property type="entry name" value="Cyt_P450_sf"/>
</dbReference>
<feature type="non-terminal residue" evidence="4">
    <location>
        <position position="1"/>
    </location>
</feature>
<feature type="non-terminal residue" evidence="4">
    <location>
        <position position="165"/>
    </location>
</feature>
<dbReference type="EMBL" id="BTSX01000002">
    <property type="protein sequence ID" value="GMS83818.1"/>
    <property type="molecule type" value="Genomic_DNA"/>
</dbReference>
<proteinExistence type="predicted"/>
<evidence type="ECO:0008006" key="6">
    <source>
        <dbReference type="Google" id="ProtNLM"/>
    </source>
</evidence>
<comment type="caution">
    <text evidence="4">The sequence shown here is derived from an EMBL/GenBank/DDBJ whole genome shotgun (WGS) entry which is preliminary data.</text>
</comment>
<dbReference type="Proteomes" id="UP001432027">
    <property type="component" value="Unassembled WGS sequence"/>
</dbReference>
<keyword evidence="3" id="KW-0472">Membrane</keyword>
<keyword evidence="3" id="KW-0812">Transmembrane</keyword>
<evidence type="ECO:0000256" key="1">
    <source>
        <dbReference type="ARBA" id="ARBA00023033"/>
    </source>
</evidence>
<evidence type="ECO:0000256" key="2">
    <source>
        <dbReference type="SAM" id="MobiDB-lite"/>
    </source>
</evidence>
<keyword evidence="1" id="KW-0560">Oxidoreductase</keyword>
<feature type="transmembrane region" description="Helical" evidence="3">
    <location>
        <begin position="15"/>
        <end position="35"/>
    </location>
</feature>
<name>A0AAV5STA6_9BILA</name>
<keyword evidence="5" id="KW-1185">Reference proteome</keyword>
<protein>
    <recommendedName>
        <fullName evidence="6">Cytochrome P450</fullName>
    </recommendedName>
</protein>
<accession>A0AAV5STA6</accession>
<sequence length="165" mass="18770">RTRSVRLFSTSGMSLLIKLCAFIVFTVVLFGRRLAKAWREHRHRVDLTSLIPGDEGIPVFGHLFEFRNSHIALSTTVPSLARRLRALTGGRILKLWLLNVFAFFPLDGEMAHHILHSHERRRVRCIRAVGRTRTHIQRGQEVASSSQDARSGLHALPPRAVHTED</sequence>
<gene>
    <name evidence="4" type="ORF">PENTCL1PPCAC_5993</name>
</gene>
<evidence type="ECO:0000313" key="5">
    <source>
        <dbReference type="Proteomes" id="UP001432027"/>
    </source>
</evidence>
<dbReference type="GO" id="GO:0005506">
    <property type="term" value="F:iron ion binding"/>
    <property type="evidence" value="ECO:0007669"/>
    <property type="project" value="InterPro"/>
</dbReference>
<evidence type="ECO:0000256" key="3">
    <source>
        <dbReference type="SAM" id="Phobius"/>
    </source>
</evidence>
<evidence type="ECO:0000313" key="4">
    <source>
        <dbReference type="EMBL" id="GMS83818.1"/>
    </source>
</evidence>
<keyword evidence="3" id="KW-1133">Transmembrane helix</keyword>
<dbReference type="SUPFAM" id="SSF48264">
    <property type="entry name" value="Cytochrome P450"/>
    <property type="match status" value="1"/>
</dbReference>
<reference evidence="4" key="1">
    <citation type="submission" date="2023-10" db="EMBL/GenBank/DDBJ databases">
        <title>Genome assembly of Pristionchus species.</title>
        <authorList>
            <person name="Yoshida K."/>
            <person name="Sommer R.J."/>
        </authorList>
    </citation>
    <scope>NUCLEOTIDE SEQUENCE</scope>
    <source>
        <strain evidence="4">RS0144</strain>
    </source>
</reference>
<dbReference type="AlphaFoldDB" id="A0AAV5STA6"/>
<feature type="region of interest" description="Disordered" evidence="2">
    <location>
        <begin position="136"/>
        <end position="165"/>
    </location>
</feature>
<dbReference type="GO" id="GO:0016705">
    <property type="term" value="F:oxidoreductase activity, acting on paired donors, with incorporation or reduction of molecular oxygen"/>
    <property type="evidence" value="ECO:0007669"/>
    <property type="project" value="InterPro"/>
</dbReference>
<keyword evidence="1" id="KW-0503">Monooxygenase</keyword>